<dbReference type="InterPro" id="IPR024486">
    <property type="entry name" value="DUF2617"/>
</dbReference>
<dbReference type="EMBL" id="OCNK01000002">
    <property type="protein sequence ID" value="SOD97804.1"/>
    <property type="molecule type" value="Genomic_DNA"/>
</dbReference>
<dbReference type="OrthoDB" id="4462506at2"/>
<dbReference type="Proteomes" id="UP000219482">
    <property type="component" value="Unassembled WGS sequence"/>
</dbReference>
<dbReference type="RefSeq" id="WP_097183398.1">
    <property type="nucleotide sequence ID" value="NZ_OCNK01000002.1"/>
</dbReference>
<gene>
    <name evidence="1" type="ORF">SAMN06272739_1622</name>
</gene>
<organism evidence="1 2">
    <name type="scientific">Blastococcus haudaquaticus</name>
    <dbReference type="NCBI Taxonomy" id="1938745"/>
    <lineage>
        <taxon>Bacteria</taxon>
        <taxon>Bacillati</taxon>
        <taxon>Actinomycetota</taxon>
        <taxon>Actinomycetes</taxon>
        <taxon>Geodermatophilales</taxon>
        <taxon>Geodermatophilaceae</taxon>
        <taxon>Blastococcus</taxon>
    </lineage>
</organism>
<evidence type="ECO:0000313" key="2">
    <source>
        <dbReference type="Proteomes" id="UP000219482"/>
    </source>
</evidence>
<protein>
    <recommendedName>
        <fullName evidence="3">DUF2617 domain-containing protein</fullName>
    </recommendedName>
</protein>
<accession>A0A286GS86</accession>
<reference evidence="2" key="1">
    <citation type="submission" date="2017-09" db="EMBL/GenBank/DDBJ databases">
        <authorList>
            <person name="Varghese N."/>
            <person name="Submissions S."/>
        </authorList>
    </citation>
    <scope>NUCLEOTIDE SEQUENCE [LARGE SCALE GENOMIC DNA]</scope>
    <source>
        <strain evidence="2">DSM 44270</strain>
    </source>
</reference>
<sequence>MTVHQLEVQPRDVAAGALGLVLDAPAPTALAELRLDDGAGGVLVLGVLGASHVVTASVAGHRLTEQVSCDAVAAGGRPLPRRTRSGGYELTSTVSVLPRTELDATAARLRALALEDPAWLCGAFPGSGSALTAMTGTALAEGGWTWDTWHLYPATSTDTDAGEMVTTCSRWTP</sequence>
<dbReference type="Pfam" id="PF10936">
    <property type="entry name" value="DUF2617"/>
    <property type="match status" value="1"/>
</dbReference>
<evidence type="ECO:0000313" key="1">
    <source>
        <dbReference type="EMBL" id="SOD97804.1"/>
    </source>
</evidence>
<name>A0A286GS86_9ACTN</name>
<proteinExistence type="predicted"/>
<keyword evidence="2" id="KW-1185">Reference proteome</keyword>
<evidence type="ECO:0008006" key="3">
    <source>
        <dbReference type="Google" id="ProtNLM"/>
    </source>
</evidence>
<dbReference type="AlphaFoldDB" id="A0A286GS86"/>